<feature type="signal peptide" evidence="1">
    <location>
        <begin position="1"/>
        <end position="17"/>
    </location>
</feature>
<dbReference type="HOGENOM" id="CLU_1209144_0_0_0"/>
<keyword evidence="1" id="KW-0732">Signal</keyword>
<dbReference type="KEGG" id="aba:Acid345_0766"/>
<dbReference type="RefSeq" id="WP_011521573.1">
    <property type="nucleotide sequence ID" value="NC_008009.1"/>
</dbReference>
<gene>
    <name evidence="2" type="ordered locus">Acid345_0766</name>
</gene>
<evidence type="ECO:0000313" key="2">
    <source>
        <dbReference type="EMBL" id="ABF39771.1"/>
    </source>
</evidence>
<dbReference type="AlphaFoldDB" id="Q1ITM9"/>
<dbReference type="eggNOG" id="ENOG50330YD">
    <property type="taxonomic scope" value="Bacteria"/>
</dbReference>
<accession>Q1ITM9</accession>
<evidence type="ECO:0000313" key="3">
    <source>
        <dbReference type="Proteomes" id="UP000002432"/>
    </source>
</evidence>
<keyword evidence="3" id="KW-1185">Reference proteome</keyword>
<evidence type="ECO:0008006" key="4">
    <source>
        <dbReference type="Google" id="ProtNLM"/>
    </source>
</evidence>
<proteinExistence type="predicted"/>
<sequence length="207" mass="22110">MYRILFAILLLTSLCVAQKLEPTGKPDVPDAIKAALQDKGQRILDKDGTPLVSLWLAKSVKTTKKEVEGANYPSLDSSSFIGAITFEQDGKDFRGQTIPKGTYTLRYGLLPNDGNHMGVAPNRDFLLLLSLITDSDPSATFTDKQLMRASAKVAGGAHPTVLSLVADEGKPGTVTVNDQGFVVFHAALTTTDGELPLALIVKGVAQQ</sequence>
<dbReference type="EMBL" id="CP000360">
    <property type="protein sequence ID" value="ABF39771.1"/>
    <property type="molecule type" value="Genomic_DNA"/>
</dbReference>
<dbReference type="EnsemblBacteria" id="ABF39771">
    <property type="protein sequence ID" value="ABF39771"/>
    <property type="gene ID" value="Acid345_0766"/>
</dbReference>
<reference evidence="2 3" key="1">
    <citation type="journal article" date="2009" name="Appl. Environ. Microbiol.">
        <title>Three genomes from the phylum Acidobacteria provide insight into the lifestyles of these microorganisms in soils.</title>
        <authorList>
            <person name="Ward N.L."/>
            <person name="Challacombe J.F."/>
            <person name="Janssen P.H."/>
            <person name="Henrissat B."/>
            <person name="Coutinho P.M."/>
            <person name="Wu M."/>
            <person name="Xie G."/>
            <person name="Haft D.H."/>
            <person name="Sait M."/>
            <person name="Badger J."/>
            <person name="Barabote R.D."/>
            <person name="Bradley B."/>
            <person name="Brettin T.S."/>
            <person name="Brinkac L.M."/>
            <person name="Bruce D."/>
            <person name="Creasy T."/>
            <person name="Daugherty S.C."/>
            <person name="Davidsen T.M."/>
            <person name="DeBoy R.T."/>
            <person name="Detter J.C."/>
            <person name="Dodson R.J."/>
            <person name="Durkin A.S."/>
            <person name="Ganapathy A."/>
            <person name="Gwinn-Giglio M."/>
            <person name="Han C.S."/>
            <person name="Khouri H."/>
            <person name="Kiss H."/>
            <person name="Kothari S.P."/>
            <person name="Madupu R."/>
            <person name="Nelson K.E."/>
            <person name="Nelson W.C."/>
            <person name="Paulsen I."/>
            <person name="Penn K."/>
            <person name="Ren Q."/>
            <person name="Rosovitz M.J."/>
            <person name="Selengut J.D."/>
            <person name="Shrivastava S."/>
            <person name="Sullivan S.A."/>
            <person name="Tapia R."/>
            <person name="Thompson L.S."/>
            <person name="Watkins K.L."/>
            <person name="Yang Q."/>
            <person name="Yu C."/>
            <person name="Zafar N."/>
            <person name="Zhou L."/>
            <person name="Kuske C.R."/>
        </authorList>
    </citation>
    <scope>NUCLEOTIDE SEQUENCE [LARGE SCALE GENOMIC DNA]</scope>
    <source>
        <strain evidence="2 3">Ellin345</strain>
    </source>
</reference>
<name>Q1ITM9_KORVE</name>
<organism evidence="2 3">
    <name type="scientific">Koribacter versatilis (strain Ellin345)</name>
    <dbReference type="NCBI Taxonomy" id="204669"/>
    <lineage>
        <taxon>Bacteria</taxon>
        <taxon>Pseudomonadati</taxon>
        <taxon>Acidobacteriota</taxon>
        <taxon>Terriglobia</taxon>
        <taxon>Terriglobales</taxon>
        <taxon>Candidatus Korobacteraceae</taxon>
        <taxon>Candidatus Korobacter</taxon>
    </lineage>
</organism>
<dbReference type="OrthoDB" id="125106at2"/>
<feature type="chain" id="PRO_5004191613" description="DUF4198 domain-containing protein" evidence="1">
    <location>
        <begin position="18"/>
        <end position="207"/>
    </location>
</feature>
<protein>
    <recommendedName>
        <fullName evidence="4">DUF4198 domain-containing protein</fullName>
    </recommendedName>
</protein>
<evidence type="ECO:0000256" key="1">
    <source>
        <dbReference type="SAM" id="SignalP"/>
    </source>
</evidence>
<dbReference type="Proteomes" id="UP000002432">
    <property type="component" value="Chromosome"/>
</dbReference>